<organism evidence="1 2">
    <name type="scientific">Ceratocystis fimbriata CBS 114723</name>
    <dbReference type="NCBI Taxonomy" id="1035309"/>
    <lineage>
        <taxon>Eukaryota</taxon>
        <taxon>Fungi</taxon>
        <taxon>Dikarya</taxon>
        <taxon>Ascomycota</taxon>
        <taxon>Pezizomycotina</taxon>
        <taxon>Sordariomycetes</taxon>
        <taxon>Hypocreomycetidae</taxon>
        <taxon>Microascales</taxon>
        <taxon>Ceratocystidaceae</taxon>
        <taxon>Ceratocystis</taxon>
    </lineage>
</organism>
<reference evidence="1 2" key="1">
    <citation type="journal article" date="2013" name="Fungal Biol.">
        <title>Analysis of microsatellite markers in the genome of the plant pathogen Ceratocystis fimbriata.</title>
        <authorList>
            <person name="Simpson M.C."/>
            <person name="Wilken P.M."/>
            <person name="Coetzee M.P."/>
            <person name="Wingfield M.J."/>
            <person name="Wingfield B.D."/>
        </authorList>
    </citation>
    <scope>NUCLEOTIDE SEQUENCE [LARGE SCALE GENOMIC DNA]</scope>
    <source>
        <strain evidence="1 2">CBS 114723</strain>
    </source>
</reference>
<protein>
    <submittedName>
        <fullName evidence="1">Uncharacterized protein</fullName>
    </submittedName>
</protein>
<reference evidence="1 2" key="2">
    <citation type="journal article" date="2013" name="IMA Fungus">
        <title>IMA Genome-F 1: Ceratocystis fimbriata: Draft nuclear genome sequence for the plant pathogen, Ceratocystis fimbriata.</title>
        <authorList>
            <person name="Wilken P.M."/>
            <person name="Steenkamp E.T."/>
            <person name="Wingfield M.J."/>
            <person name="de Beer Z.W."/>
            <person name="Wingfield B.D."/>
        </authorList>
    </citation>
    <scope>NUCLEOTIDE SEQUENCE [LARGE SCALE GENOMIC DNA]</scope>
    <source>
        <strain evidence="1 2">CBS 114723</strain>
    </source>
</reference>
<name>A0A2C5WTX5_9PEZI</name>
<gene>
    <name evidence="1" type="ORF">CFIMG_007909RA00001</name>
</gene>
<comment type="caution">
    <text evidence="1">The sequence shown here is derived from an EMBL/GenBank/DDBJ whole genome shotgun (WGS) entry which is preliminary data.</text>
</comment>
<dbReference type="AlphaFoldDB" id="A0A2C5WTX5"/>
<proteinExistence type="predicted"/>
<dbReference type="Proteomes" id="UP000222788">
    <property type="component" value="Unassembled WGS sequence"/>
</dbReference>
<keyword evidence="2" id="KW-1185">Reference proteome</keyword>
<accession>A0A2C5WTX5</accession>
<evidence type="ECO:0000313" key="2">
    <source>
        <dbReference type="Proteomes" id="UP000222788"/>
    </source>
</evidence>
<dbReference type="EMBL" id="APWK03000257">
    <property type="protein sequence ID" value="PHH49150.1"/>
    <property type="molecule type" value="Genomic_DNA"/>
</dbReference>
<evidence type="ECO:0000313" key="1">
    <source>
        <dbReference type="EMBL" id="PHH49150.1"/>
    </source>
</evidence>
<sequence>MVPNLTIDKTLVNSQKCEMHDNESRMVIAEGPTLSHRMLLKDEKIFMRILVLWIQEMHLTMRH</sequence>